<name>A0A1T5K1W7_9GAMM</name>
<dbReference type="OrthoDB" id="9793251at2"/>
<dbReference type="AlphaFoldDB" id="A0A1T5K1W7"/>
<reference evidence="2 3" key="1">
    <citation type="submission" date="2017-02" db="EMBL/GenBank/DDBJ databases">
        <authorList>
            <person name="Peterson S.W."/>
        </authorList>
    </citation>
    <scope>NUCLEOTIDE SEQUENCE [LARGE SCALE GENOMIC DNA]</scope>
    <source>
        <strain evidence="2 3">P15</strain>
    </source>
</reference>
<dbReference type="Pfam" id="PF07603">
    <property type="entry name" value="Lcl_C"/>
    <property type="match status" value="1"/>
</dbReference>
<evidence type="ECO:0000259" key="1">
    <source>
        <dbReference type="Pfam" id="PF07603"/>
    </source>
</evidence>
<protein>
    <recommendedName>
        <fullName evidence="1">Lcl C-terminal domain-containing protein</fullName>
    </recommendedName>
</protein>
<accession>A0A1T5K1W7</accession>
<keyword evidence="3" id="KW-1185">Reference proteome</keyword>
<feature type="domain" description="Lcl C-terminal" evidence="1">
    <location>
        <begin position="20"/>
        <end position="131"/>
    </location>
</feature>
<evidence type="ECO:0000313" key="2">
    <source>
        <dbReference type="EMBL" id="SKC57498.1"/>
    </source>
</evidence>
<dbReference type="STRING" id="428993.SAMN06296058_1278"/>
<gene>
    <name evidence="2" type="ORF">SAMN06296058_1278</name>
</gene>
<evidence type="ECO:0000313" key="3">
    <source>
        <dbReference type="Proteomes" id="UP000190341"/>
    </source>
</evidence>
<dbReference type="InterPro" id="IPR011460">
    <property type="entry name" value="Lcl_C"/>
</dbReference>
<sequence>MTTNTSRFTSTQAADGTVETNIDSTTGLQWAAKPLPERVTHQQAIDQCAALDLAGYSDWRLPTRAELLTLVDLTRYDPAIDVEAFPEIKGGWFWSSDLTAWSSASAWCVGFSYGGVSYDRRSSLGFALAVRRAGQ</sequence>
<dbReference type="EMBL" id="FUZV01000001">
    <property type="protein sequence ID" value="SKC57498.1"/>
    <property type="molecule type" value="Genomic_DNA"/>
</dbReference>
<proteinExistence type="predicted"/>
<dbReference type="Proteomes" id="UP000190341">
    <property type="component" value="Unassembled WGS sequence"/>
</dbReference>
<organism evidence="2 3">
    <name type="scientific">Pseudoxanthomonas indica</name>
    <dbReference type="NCBI Taxonomy" id="428993"/>
    <lineage>
        <taxon>Bacteria</taxon>
        <taxon>Pseudomonadati</taxon>
        <taxon>Pseudomonadota</taxon>
        <taxon>Gammaproteobacteria</taxon>
        <taxon>Lysobacterales</taxon>
        <taxon>Lysobacteraceae</taxon>
        <taxon>Pseudoxanthomonas</taxon>
    </lineage>
</organism>
<dbReference type="RefSeq" id="WP_079723592.1">
    <property type="nucleotide sequence ID" value="NZ_BMCL01000002.1"/>
</dbReference>